<name>A0ABY5V124_9BACT</name>
<accession>A0ABY5V124</accession>
<proteinExistence type="predicted"/>
<evidence type="ECO:0000313" key="1">
    <source>
        <dbReference type="EMBL" id="UWN57906.1"/>
    </source>
</evidence>
<organism evidence="1 2">
    <name type="scientific">Alistipes ihumii AP11</name>
    <dbReference type="NCBI Taxonomy" id="1211813"/>
    <lineage>
        <taxon>Bacteria</taxon>
        <taxon>Pseudomonadati</taxon>
        <taxon>Bacteroidota</taxon>
        <taxon>Bacteroidia</taxon>
        <taxon>Bacteroidales</taxon>
        <taxon>Rikenellaceae</taxon>
        <taxon>Alistipes</taxon>
    </lineage>
</organism>
<keyword evidence="2" id="KW-1185">Reference proteome</keyword>
<gene>
    <name evidence="1" type="ORF">NQ491_03760</name>
</gene>
<dbReference type="GeneID" id="82890820"/>
<evidence type="ECO:0000313" key="2">
    <source>
        <dbReference type="Proteomes" id="UP001059295"/>
    </source>
</evidence>
<reference evidence="1" key="1">
    <citation type="journal article" date="2022" name="Cell">
        <title>Design, construction, and in vivo augmentation of a complex gut microbiome.</title>
        <authorList>
            <person name="Cheng A.G."/>
            <person name="Ho P.Y."/>
            <person name="Aranda-Diaz A."/>
            <person name="Jain S."/>
            <person name="Yu F.B."/>
            <person name="Meng X."/>
            <person name="Wang M."/>
            <person name="Iakiviak M."/>
            <person name="Nagashima K."/>
            <person name="Zhao A."/>
            <person name="Murugkar P."/>
            <person name="Patil A."/>
            <person name="Atabakhsh K."/>
            <person name="Weakley A."/>
            <person name="Yan J."/>
            <person name="Brumbaugh A.R."/>
            <person name="Higginbottom S."/>
            <person name="Dimas A."/>
            <person name="Shiver A.L."/>
            <person name="Deutschbauer A."/>
            <person name="Neff N."/>
            <person name="Sonnenburg J.L."/>
            <person name="Huang K.C."/>
            <person name="Fischbach M.A."/>
        </authorList>
    </citation>
    <scope>NUCLEOTIDE SEQUENCE</scope>
    <source>
        <strain evidence="1">AP11</strain>
    </source>
</reference>
<sequence>MERMEIGSAERTRLKETIVWKFIPGQLIKHEWLWTAFRLEDFSRAEFGDYEKPADLIAAVRKADMDYMDFVSELRHELQVERKGLLVNIFGKGYSMLPADEQVGHAFDKFVGMVNRLIRKTRFIMNHVLPVSAEQSKIDRDLKAKFSLHEQMFAGMKK</sequence>
<dbReference type="Proteomes" id="UP001059295">
    <property type="component" value="Chromosome"/>
</dbReference>
<dbReference type="EMBL" id="CP102294">
    <property type="protein sequence ID" value="UWN57906.1"/>
    <property type="molecule type" value="Genomic_DNA"/>
</dbReference>
<protein>
    <submittedName>
        <fullName evidence="1">Uncharacterized protein</fullName>
    </submittedName>
</protein>
<dbReference type="RefSeq" id="WP_147524916.1">
    <property type="nucleotide sequence ID" value="NZ_CAPH01000001.1"/>
</dbReference>